<dbReference type="SUPFAM" id="SSF51197">
    <property type="entry name" value="Clavaminate synthase-like"/>
    <property type="match status" value="1"/>
</dbReference>
<protein>
    <recommendedName>
        <fullName evidence="3">Phytanoyl-CoA dioxygenase</fullName>
    </recommendedName>
</protein>
<dbReference type="EMBL" id="LR536450">
    <property type="protein sequence ID" value="VFU09312.1"/>
    <property type="molecule type" value="Genomic_DNA"/>
</dbReference>
<dbReference type="Proteomes" id="UP000294360">
    <property type="component" value="Chromosome"/>
</dbReference>
<dbReference type="KEGG" id="mtun:MTUNDRAET4_2425"/>
<proteinExistence type="predicted"/>
<sequence length="308" mass="34135">MTTVYFDSAVNETTRRALLYAGDIFVYSPRPSTLALIDFARELIDEGFAPHDAETAQYEMSVDKFVEIFAPLKPRFIHHPKTKALLRNVVAALGCDLDETHLDVPRLRGVTSDKYLTAGVGYAFPAHRDTWWAAPMAQLNWWLPITTLASESTMAFHPGYWTTPISNGSEEFNYYEYNSSGRKDAAKYITADLRKQPGPRQPMELDPQIRIVCPIGGVILFSGAQMHSTVPNTSGRTRFSIDFRTVARTDLEVGSGAPNVDTFSQGTSLRDFVRGSDGAPMPDDIVARYDSGDKPEGAMLVFKPPVTA</sequence>
<dbReference type="OrthoDB" id="9770845at2"/>
<dbReference type="AlphaFoldDB" id="A0A4U8Z1T9"/>
<evidence type="ECO:0008006" key="3">
    <source>
        <dbReference type="Google" id="ProtNLM"/>
    </source>
</evidence>
<name>A0A4U8Z1T9_METTU</name>
<evidence type="ECO:0000313" key="1">
    <source>
        <dbReference type="EMBL" id="VFU09312.1"/>
    </source>
</evidence>
<gene>
    <name evidence="1" type="ORF">MTUNDRAET4_2425</name>
</gene>
<dbReference type="Gene3D" id="2.60.120.620">
    <property type="entry name" value="q2cbj1_9rhob like domain"/>
    <property type="match status" value="1"/>
</dbReference>
<dbReference type="RefSeq" id="WP_134489614.1">
    <property type="nucleotide sequence ID" value="NZ_CP139089.1"/>
</dbReference>
<organism evidence="1 2">
    <name type="scientific">Methylocella tundrae</name>
    <dbReference type="NCBI Taxonomy" id="227605"/>
    <lineage>
        <taxon>Bacteria</taxon>
        <taxon>Pseudomonadati</taxon>
        <taxon>Pseudomonadota</taxon>
        <taxon>Alphaproteobacteria</taxon>
        <taxon>Hyphomicrobiales</taxon>
        <taxon>Beijerinckiaceae</taxon>
        <taxon>Methylocella</taxon>
    </lineage>
</organism>
<evidence type="ECO:0000313" key="2">
    <source>
        <dbReference type="Proteomes" id="UP000294360"/>
    </source>
</evidence>
<reference evidence="1 2" key="1">
    <citation type="submission" date="2019-03" db="EMBL/GenBank/DDBJ databases">
        <authorList>
            <person name="Kox A.R. M."/>
        </authorList>
    </citation>
    <scope>NUCLEOTIDE SEQUENCE [LARGE SCALE GENOMIC DNA]</scope>
    <source>
        <strain evidence="1">MTUNDRAET4 annotated genome</strain>
    </source>
</reference>
<accession>A0A4U8Z1T9</accession>